<dbReference type="InterPro" id="IPR029058">
    <property type="entry name" value="AB_hydrolase_fold"/>
</dbReference>
<evidence type="ECO:0000313" key="2">
    <source>
        <dbReference type="EMBL" id="SFB86313.1"/>
    </source>
</evidence>
<dbReference type="Gene3D" id="3.40.50.1820">
    <property type="entry name" value="alpha/beta hydrolase"/>
    <property type="match status" value="1"/>
</dbReference>
<dbReference type="RefSeq" id="WP_074960068.1">
    <property type="nucleotide sequence ID" value="NZ_FOKQ01000004.1"/>
</dbReference>
<dbReference type="InterPro" id="IPR000073">
    <property type="entry name" value="AB_hydrolase_1"/>
</dbReference>
<name>A0A1I1EN28_RUMAL</name>
<organism evidence="2 3">
    <name type="scientific">Ruminococcus albus</name>
    <dbReference type="NCBI Taxonomy" id="1264"/>
    <lineage>
        <taxon>Bacteria</taxon>
        <taxon>Bacillati</taxon>
        <taxon>Bacillota</taxon>
        <taxon>Clostridia</taxon>
        <taxon>Eubacteriales</taxon>
        <taxon>Oscillospiraceae</taxon>
        <taxon>Ruminococcus</taxon>
    </lineage>
</organism>
<dbReference type="OrthoDB" id="1643507at2"/>
<evidence type="ECO:0000313" key="3">
    <source>
        <dbReference type="Proteomes" id="UP000182192"/>
    </source>
</evidence>
<dbReference type="Pfam" id="PF00561">
    <property type="entry name" value="Abhydrolase_1"/>
    <property type="match status" value="1"/>
</dbReference>
<dbReference type="Proteomes" id="UP000182192">
    <property type="component" value="Unassembled WGS sequence"/>
</dbReference>
<dbReference type="AlphaFoldDB" id="A0A1I1EN28"/>
<gene>
    <name evidence="2" type="ORF">SAMN02910406_00690</name>
</gene>
<reference evidence="2 3" key="1">
    <citation type="submission" date="2016-10" db="EMBL/GenBank/DDBJ databases">
        <authorList>
            <person name="de Groot N.N."/>
        </authorList>
    </citation>
    <scope>NUCLEOTIDE SEQUENCE [LARGE SCALE GENOMIC DNA]</scope>
    <source>
        <strain evidence="2 3">AR67</strain>
    </source>
</reference>
<proteinExistence type="predicted"/>
<sequence length="264" mass="29882">MTFETLGNKENPAVLLIHGMLCTAKDCRGFGKYLADDYYVIMPTLDGHGNDGTDLLSAEGEASKILDYLRENGIDRLALIQGSSMGAEVALALYELLNAKGIPVHRCFFDGGPFFDFKPAFRRFMYVRFRNLVKIFDTDDHEEAYSKVMESGIIKFVAKDKAAEFEPMIRSITAERRSFSDSTIRNMVKICYNCKLPHFTEGEQRKMIFFHSNEEPAVKCRKRLVKAYPVAVYRGISGYAHCGLQIKKPKGYAELLKKAIKEGL</sequence>
<accession>A0A1I1EN28</accession>
<dbReference type="EMBL" id="FOKQ01000004">
    <property type="protein sequence ID" value="SFB86313.1"/>
    <property type="molecule type" value="Genomic_DNA"/>
</dbReference>
<protein>
    <submittedName>
        <fullName evidence="2">Esterase/lipase</fullName>
    </submittedName>
</protein>
<evidence type="ECO:0000259" key="1">
    <source>
        <dbReference type="Pfam" id="PF00561"/>
    </source>
</evidence>
<feature type="domain" description="AB hydrolase-1" evidence="1">
    <location>
        <begin position="12"/>
        <end position="124"/>
    </location>
</feature>
<dbReference type="SUPFAM" id="SSF53474">
    <property type="entry name" value="alpha/beta-Hydrolases"/>
    <property type="match status" value="1"/>
</dbReference>